<reference evidence="1" key="1">
    <citation type="submission" date="2023-02" db="EMBL/GenBank/DDBJ databases">
        <title>Colletotrichum kahawae CIFC_Que2 genome sequencing and assembly.</title>
        <authorList>
            <person name="Baroncelli R."/>
        </authorList>
    </citation>
    <scope>NUCLEOTIDE SEQUENCE</scope>
    <source>
        <strain evidence="1">CIFC_Que2</strain>
    </source>
</reference>
<evidence type="ECO:0000313" key="1">
    <source>
        <dbReference type="EMBL" id="KAK2773500.1"/>
    </source>
</evidence>
<proteinExistence type="predicted"/>
<comment type="caution">
    <text evidence="1">The sequence shown here is derived from an EMBL/GenBank/DDBJ whole genome shotgun (WGS) entry which is preliminary data.</text>
</comment>
<accession>A0AAD9YP39</accession>
<protein>
    <submittedName>
        <fullName evidence="1">Uncharacterized protein</fullName>
    </submittedName>
</protein>
<sequence length="369" mass="41763">MATEFDASYLCFTQARCRLCQFPVHRGNLIVAAVEEGFATELKLPHSGDVWDQQLRTTFHTCFRKKCGRREEPTVCYHVDCYQLRLYSITPTFLTATEYAFTPSPDEERRRSEYIRQILACKLEQMVFGAQSLPYELWLMVARHLVRQCALHMAQSQVRTADKVGDSILDLNQSVFASYIKIDGRHYIKRLQNTPESGSGSGCCLLLPARNSKEKDMNIFVAEDHIGVRRLAFVSTRKLEEWCRNQSSVPGVWWKNISQGVMPSAIIINGDVQGLRMDFFDCNAPNTVGYSVALMGRGIAGVFSHKKGEADVQSVYEKAGSTGCYWQFMPMNEGEYLTDICRLATPPSATGHDVTGMTVREMPFLYHQG</sequence>
<dbReference type="EMBL" id="VYYT01000056">
    <property type="protein sequence ID" value="KAK2773500.1"/>
    <property type="molecule type" value="Genomic_DNA"/>
</dbReference>
<keyword evidence="2" id="KW-1185">Reference proteome</keyword>
<gene>
    <name evidence="1" type="ORF">CKAH01_13540</name>
</gene>
<organism evidence="1 2">
    <name type="scientific">Colletotrichum kahawae</name>
    <name type="common">Coffee berry disease fungus</name>
    <dbReference type="NCBI Taxonomy" id="34407"/>
    <lineage>
        <taxon>Eukaryota</taxon>
        <taxon>Fungi</taxon>
        <taxon>Dikarya</taxon>
        <taxon>Ascomycota</taxon>
        <taxon>Pezizomycotina</taxon>
        <taxon>Sordariomycetes</taxon>
        <taxon>Hypocreomycetidae</taxon>
        <taxon>Glomerellales</taxon>
        <taxon>Glomerellaceae</taxon>
        <taxon>Colletotrichum</taxon>
        <taxon>Colletotrichum gloeosporioides species complex</taxon>
    </lineage>
</organism>
<dbReference type="AlphaFoldDB" id="A0AAD9YP39"/>
<name>A0AAD9YP39_COLKA</name>
<dbReference type="Proteomes" id="UP001281614">
    <property type="component" value="Unassembled WGS sequence"/>
</dbReference>
<evidence type="ECO:0000313" key="2">
    <source>
        <dbReference type="Proteomes" id="UP001281614"/>
    </source>
</evidence>